<organism evidence="1 2">
    <name type="scientific">Eretmocerus hayati</name>
    <dbReference type="NCBI Taxonomy" id="131215"/>
    <lineage>
        <taxon>Eukaryota</taxon>
        <taxon>Metazoa</taxon>
        <taxon>Ecdysozoa</taxon>
        <taxon>Arthropoda</taxon>
        <taxon>Hexapoda</taxon>
        <taxon>Insecta</taxon>
        <taxon>Pterygota</taxon>
        <taxon>Neoptera</taxon>
        <taxon>Endopterygota</taxon>
        <taxon>Hymenoptera</taxon>
        <taxon>Apocrita</taxon>
        <taxon>Proctotrupomorpha</taxon>
        <taxon>Chalcidoidea</taxon>
        <taxon>Aphelinidae</taxon>
        <taxon>Aphelininae</taxon>
        <taxon>Eretmocerus</taxon>
    </lineage>
</organism>
<comment type="caution">
    <text evidence="1">The sequence shown here is derived from an EMBL/GenBank/DDBJ whole genome shotgun (WGS) entry which is preliminary data.</text>
</comment>
<gene>
    <name evidence="1" type="ORF">QAD02_001675</name>
</gene>
<accession>A0ACC2NH53</accession>
<name>A0ACC2NH53_9HYME</name>
<proteinExistence type="predicted"/>
<protein>
    <submittedName>
        <fullName evidence="1">Uncharacterized protein</fullName>
    </submittedName>
</protein>
<keyword evidence="2" id="KW-1185">Reference proteome</keyword>
<reference evidence="1" key="1">
    <citation type="submission" date="2023-04" db="EMBL/GenBank/DDBJ databases">
        <title>A chromosome-level genome assembly of the parasitoid wasp Eretmocerus hayati.</title>
        <authorList>
            <person name="Zhong Y."/>
            <person name="Liu S."/>
            <person name="Liu Y."/>
        </authorList>
    </citation>
    <scope>NUCLEOTIDE SEQUENCE</scope>
    <source>
        <strain evidence="1">ZJU_SS_LIU_2023</strain>
    </source>
</reference>
<evidence type="ECO:0000313" key="2">
    <source>
        <dbReference type="Proteomes" id="UP001239111"/>
    </source>
</evidence>
<dbReference type="EMBL" id="CM056743">
    <property type="protein sequence ID" value="KAJ8670416.1"/>
    <property type="molecule type" value="Genomic_DNA"/>
</dbReference>
<dbReference type="Proteomes" id="UP001239111">
    <property type="component" value="Chromosome 3"/>
</dbReference>
<evidence type="ECO:0000313" key="1">
    <source>
        <dbReference type="EMBL" id="KAJ8670416.1"/>
    </source>
</evidence>
<sequence>MSGSKLMSQFGIGNLHIVLMGQITYESGRAQYGTVTRLESEKVVFRPEGAVLKIYLAATRLILKKMKKRRNIGEMMIVGLMLVASVISLERGEKIDSEYIVQHFKYKSVRQIVIFACLNDADSIDLVRFVNSNGYSLSYKAIGDTLDIERILRVNYYRLGVVLDMDCEQSYTVLEKFSDARLPFNESYHWLSYTSQADVPTEILRDLPLTIESEFTLALIHESTYLLFDIYNHGYRHGGQLNITAMGSWTPISGLTIHLHQYKYKRRQNFHGLTLNFSTVLMYEPKPDLETYLNTPVNAHLDTFSRYSYVLCTLLRDMHNFKINLMRAPTWGYLVNGTYAGILGDMKKGIVDISATSFQFMKDRMDVCDFTVPAWVVEPYFIFRHPKKSELRNPFLKPFTQIVWWLVLNFGIVSWISLWIIMKLQKYFGRSEGDCKAQTSESSETALITVAALAQQGSSEVPSLNSGRLVFITIFTWALLLYQFYSASIVGSLLGAPPRFINNLKDLADSSLYVASEDVPYLRNFFRVTIDPHAQYLERKKLNSPRQKKSWTTADDGLQRVSRGDYAFCVDSATAYKIIEDTFTNEQICELSQVRLLPAVDVAIVTAKHSPFRKLVIYGLRQIIERGLKSRLYGVWQHRRPQCPGSFRSRPQPVELREFSAALFMLFAGIITASVILLLECLVASRQRIWSSKVDNSEEETKVITELSEIEQGQFGSNQDAEG</sequence>